<dbReference type="SUPFAM" id="SSF55729">
    <property type="entry name" value="Acyl-CoA N-acyltransferases (Nat)"/>
    <property type="match status" value="1"/>
</dbReference>
<dbReference type="RefSeq" id="WP_211466571.1">
    <property type="nucleotide sequence ID" value="NZ_JAGSXH010000021.1"/>
</dbReference>
<evidence type="ECO:0000256" key="2">
    <source>
        <dbReference type="ARBA" id="ARBA00023315"/>
    </source>
</evidence>
<accession>A0A8J7WIY1</accession>
<evidence type="ECO:0000313" key="5">
    <source>
        <dbReference type="Proteomes" id="UP000677913"/>
    </source>
</evidence>
<keyword evidence="5" id="KW-1185">Reference proteome</keyword>
<dbReference type="PANTHER" id="PTHR43877:SF2">
    <property type="entry name" value="AMINOALKYLPHOSPHONATE N-ACETYLTRANSFERASE-RELATED"/>
    <property type="match status" value="1"/>
</dbReference>
<dbReference type="Pfam" id="PF00583">
    <property type="entry name" value="Acetyltransf_1"/>
    <property type="match status" value="1"/>
</dbReference>
<feature type="domain" description="N-acetyltransferase" evidence="3">
    <location>
        <begin position="4"/>
        <end position="175"/>
    </location>
</feature>
<dbReference type="AlphaFoldDB" id="A0A8J7WIY1"/>
<dbReference type="Gene3D" id="3.40.630.30">
    <property type="match status" value="1"/>
</dbReference>
<name>A0A8J7WIY1_9ACTN</name>
<gene>
    <name evidence="4" type="ORF">KGA66_08850</name>
</gene>
<dbReference type="InterPro" id="IPR016181">
    <property type="entry name" value="Acyl_CoA_acyltransferase"/>
</dbReference>
<dbReference type="InterPro" id="IPR050832">
    <property type="entry name" value="Bact_Acetyltransf"/>
</dbReference>
<dbReference type="InterPro" id="IPR000182">
    <property type="entry name" value="GNAT_dom"/>
</dbReference>
<protein>
    <submittedName>
        <fullName evidence="4">GNAT family N-acetyltransferase</fullName>
    </submittedName>
</protein>
<keyword evidence="1" id="KW-0808">Transferase</keyword>
<reference evidence="4" key="1">
    <citation type="submission" date="2021-04" db="EMBL/GenBank/DDBJ databases">
        <title>Genome based classification of Actinospica acidithermotolerans sp. nov., an actinobacterium isolated from an Indonesian hot spring.</title>
        <authorList>
            <person name="Kusuma A.B."/>
            <person name="Putra K.E."/>
            <person name="Nafisah S."/>
            <person name="Loh J."/>
            <person name="Nouioui I."/>
            <person name="Goodfellow M."/>
        </authorList>
    </citation>
    <scope>NUCLEOTIDE SEQUENCE</scope>
    <source>
        <strain evidence="4">DSM 45618</strain>
    </source>
</reference>
<evidence type="ECO:0000313" key="4">
    <source>
        <dbReference type="EMBL" id="MBS2963151.1"/>
    </source>
</evidence>
<proteinExistence type="predicted"/>
<dbReference type="Proteomes" id="UP000677913">
    <property type="component" value="Unassembled WGS sequence"/>
</dbReference>
<comment type="caution">
    <text evidence="4">The sequence shown here is derived from an EMBL/GenBank/DDBJ whole genome shotgun (WGS) entry which is preliminary data.</text>
</comment>
<sequence>MGEYQVRRVHADEWRAFRQIRLEALSDTPIGFSERYEDARAKPDEVWRERARRSAEAPDSALFAAFDENGRIVGTAGAFTKPDGALTAGRELVVYGVYVTPAHRGPRFAVAPSLFDAVIRWARETAGAEVITLSVHERNERAHAFYRRYGFVDTGATTPYDLDETASLIEMRFEG</sequence>
<keyword evidence="2" id="KW-0012">Acyltransferase</keyword>
<dbReference type="PANTHER" id="PTHR43877">
    <property type="entry name" value="AMINOALKYLPHOSPHONATE N-ACETYLTRANSFERASE-RELATED-RELATED"/>
    <property type="match status" value="1"/>
</dbReference>
<evidence type="ECO:0000259" key="3">
    <source>
        <dbReference type="PROSITE" id="PS51186"/>
    </source>
</evidence>
<dbReference type="GO" id="GO:0016747">
    <property type="term" value="F:acyltransferase activity, transferring groups other than amino-acyl groups"/>
    <property type="evidence" value="ECO:0007669"/>
    <property type="project" value="InterPro"/>
</dbReference>
<organism evidence="4 5">
    <name type="scientific">Actinocrinis puniceicyclus</name>
    <dbReference type="NCBI Taxonomy" id="977794"/>
    <lineage>
        <taxon>Bacteria</taxon>
        <taxon>Bacillati</taxon>
        <taxon>Actinomycetota</taxon>
        <taxon>Actinomycetes</taxon>
        <taxon>Catenulisporales</taxon>
        <taxon>Actinospicaceae</taxon>
        <taxon>Actinocrinis</taxon>
    </lineage>
</organism>
<dbReference type="EMBL" id="JAGSXH010000021">
    <property type="protein sequence ID" value="MBS2963151.1"/>
    <property type="molecule type" value="Genomic_DNA"/>
</dbReference>
<dbReference type="PROSITE" id="PS51186">
    <property type="entry name" value="GNAT"/>
    <property type="match status" value="1"/>
</dbReference>
<dbReference type="CDD" id="cd04301">
    <property type="entry name" value="NAT_SF"/>
    <property type="match status" value="1"/>
</dbReference>
<evidence type="ECO:0000256" key="1">
    <source>
        <dbReference type="ARBA" id="ARBA00022679"/>
    </source>
</evidence>